<protein>
    <submittedName>
        <fullName evidence="4">5-oxoprolinase</fullName>
    </submittedName>
</protein>
<dbReference type="GO" id="GO:0017168">
    <property type="term" value="F:5-oxoprolinase (ATP-hydrolyzing) activity"/>
    <property type="evidence" value="ECO:0007669"/>
    <property type="project" value="TreeGrafter"/>
</dbReference>
<evidence type="ECO:0000259" key="1">
    <source>
        <dbReference type="Pfam" id="PF01968"/>
    </source>
</evidence>
<organism evidence="4 5">
    <name type="scientific">Ardenticatena maritima</name>
    <dbReference type="NCBI Taxonomy" id="872965"/>
    <lineage>
        <taxon>Bacteria</taxon>
        <taxon>Bacillati</taxon>
        <taxon>Chloroflexota</taxon>
        <taxon>Ardenticatenia</taxon>
        <taxon>Ardenticatenales</taxon>
        <taxon>Ardenticatenaceae</taxon>
        <taxon>Ardenticatena</taxon>
    </lineage>
</organism>
<name>A0A0P6Y063_9CHLR</name>
<dbReference type="PATRIC" id="fig|872965.6.peg.3143"/>
<dbReference type="GO" id="GO:0006749">
    <property type="term" value="P:glutathione metabolic process"/>
    <property type="evidence" value="ECO:0007669"/>
    <property type="project" value="TreeGrafter"/>
</dbReference>
<dbReference type="InterPro" id="IPR002821">
    <property type="entry name" value="Hydantoinase_A"/>
</dbReference>
<comment type="caution">
    <text evidence="4">The sequence shown here is derived from an EMBL/GenBank/DDBJ whole genome shotgun (WGS) entry which is preliminary data.</text>
</comment>
<dbReference type="RefSeq" id="WP_060687800.1">
    <property type="nucleotide sequence ID" value="NZ_LGKN01000010.1"/>
</dbReference>
<dbReference type="Pfam" id="PF01968">
    <property type="entry name" value="Hydantoinase_A"/>
    <property type="match status" value="1"/>
</dbReference>
<dbReference type="AlphaFoldDB" id="A0A0P6Y063"/>
<feature type="domain" description="Hydantoinase/oxoprolinase N-terminal" evidence="2">
    <location>
        <begin position="3"/>
        <end position="173"/>
    </location>
</feature>
<dbReference type="InterPro" id="IPR045079">
    <property type="entry name" value="Oxoprolinase-like"/>
</dbReference>
<gene>
    <name evidence="4" type="ORF">SE16_15020</name>
</gene>
<evidence type="ECO:0000259" key="2">
    <source>
        <dbReference type="Pfam" id="PF05378"/>
    </source>
</evidence>
<dbReference type="Pfam" id="PF05378">
    <property type="entry name" value="Hydant_A_N"/>
    <property type="match status" value="1"/>
</dbReference>
<dbReference type="PANTHER" id="PTHR11365">
    <property type="entry name" value="5-OXOPROLINASE RELATED"/>
    <property type="match status" value="1"/>
</dbReference>
<dbReference type="Pfam" id="PF19278">
    <property type="entry name" value="Hydant_A_C"/>
    <property type="match status" value="1"/>
</dbReference>
<dbReference type="SUPFAM" id="SSF53067">
    <property type="entry name" value="Actin-like ATPase domain"/>
    <property type="match status" value="1"/>
</dbReference>
<evidence type="ECO:0000313" key="4">
    <source>
        <dbReference type="EMBL" id="KPL85782.1"/>
    </source>
</evidence>
<evidence type="ECO:0000313" key="5">
    <source>
        <dbReference type="Proteomes" id="UP000050502"/>
    </source>
</evidence>
<feature type="domain" description="Acetophenone carboxylase-like C-terminal" evidence="3">
    <location>
        <begin position="524"/>
        <end position="670"/>
    </location>
</feature>
<feature type="domain" description="Hydantoinase A/oxoprolinase" evidence="1">
    <location>
        <begin position="194"/>
        <end position="480"/>
    </location>
</feature>
<sequence length="674" mass="72911">MRRIGIDVGGTFTDIVLFDGETWRIDKVPTTPDDQSRAIVAVLQRLAEPLETPIVHGTTVATNALLERRGAPTALITTRGFRDVLAIGRQHRPYLYRLAQHRPPPLVPDEWRLEVPERLSADGRLIEPLDEAVVRQLAERIAASDIESLAVVLLFSFLDARHERRIAEIVREYAPDVPISLSSEILPEYREYERTATTVVNAYVCPPVRRYLTRLANGIGQRPVWLMQSNGGIVSVEQATEHAARLLLSGPAGGVVGAFHLAQIAMRTPTPHIITLDMGGTSTDVALCPGEIPTTAETEIGGVPIRLPMIDIHTVGAGGGSLARVDEGGALRIGPQSAGALPGPVCYGRGGIIPTVTDANFVAGRLDATHFLGGRGDIRPNVAAARAALAALGKPLGLSPEAAALGVLQVANAIMARAVRRVSIERGHDPREYVLVPFGGAGPLHACELADALGIRRVMVPPSPGVLSALGLLLADMASDHVQSLLISADALLHDDAPLRQTLAAVRAHVETRLAAQGIRNPSWQAWLDMRYRGQSYELSVPLALPYESGQVAQVVRAFHEMHQHRYGYAMPQEAVEVVAVRVRSVGHIPRPALPRLPAATEPVETALVGRQPVWFTHEAPHEARLYARARLQVGHQFQGPAVVVQFDSTVVVPPAWHAHVDEWGMLWLERQTG</sequence>
<evidence type="ECO:0000259" key="3">
    <source>
        <dbReference type="Pfam" id="PF19278"/>
    </source>
</evidence>
<accession>A0A0P6Y063</accession>
<proteinExistence type="predicted"/>
<dbReference type="Proteomes" id="UP000050502">
    <property type="component" value="Unassembled WGS sequence"/>
</dbReference>
<dbReference type="GO" id="GO:0005829">
    <property type="term" value="C:cytosol"/>
    <property type="evidence" value="ECO:0007669"/>
    <property type="project" value="TreeGrafter"/>
</dbReference>
<reference evidence="4 5" key="1">
    <citation type="submission" date="2015-07" db="EMBL/GenBank/DDBJ databases">
        <title>Whole genome sequence of Ardenticatena maritima DSM 23922.</title>
        <authorList>
            <person name="Hemp J."/>
            <person name="Ward L.M."/>
            <person name="Pace L.A."/>
            <person name="Fischer W.W."/>
        </authorList>
    </citation>
    <scope>NUCLEOTIDE SEQUENCE [LARGE SCALE GENOMIC DNA]</scope>
    <source>
        <strain evidence="4 5">110S</strain>
    </source>
</reference>
<dbReference type="InterPro" id="IPR008040">
    <property type="entry name" value="Hydant_A_N"/>
</dbReference>
<dbReference type="PANTHER" id="PTHR11365:SF23">
    <property type="entry name" value="HYPOTHETICAL 5-OXOPROLINASE (EUROFUNG)-RELATED"/>
    <property type="match status" value="1"/>
</dbReference>
<dbReference type="InterPro" id="IPR043129">
    <property type="entry name" value="ATPase_NBD"/>
</dbReference>
<dbReference type="InterPro" id="IPR049517">
    <property type="entry name" value="ACX-like_C"/>
</dbReference>
<dbReference type="EMBL" id="LGKN01000010">
    <property type="protein sequence ID" value="KPL85782.1"/>
    <property type="molecule type" value="Genomic_DNA"/>
</dbReference>